<reference evidence="1" key="1">
    <citation type="journal article" date="2021" name="Proc. Natl. Acad. Sci. U.S.A.">
        <title>A Catalog of Tens of Thousands of Viruses from Human Metagenomes Reveals Hidden Associations with Chronic Diseases.</title>
        <authorList>
            <person name="Tisza M.J."/>
            <person name="Buck C.B."/>
        </authorList>
    </citation>
    <scope>NUCLEOTIDE SEQUENCE</scope>
    <source>
        <strain evidence="1">CttG313</strain>
    </source>
</reference>
<protein>
    <submittedName>
        <fullName evidence="1">Replisome organizer</fullName>
    </submittedName>
</protein>
<dbReference type="EMBL" id="BK015917">
    <property type="protein sequence ID" value="DAF85042.1"/>
    <property type="molecule type" value="Genomic_DNA"/>
</dbReference>
<proteinExistence type="predicted"/>
<accession>A0A8S5TS61</accession>
<name>A0A8S5TS61_9CAUD</name>
<evidence type="ECO:0000313" key="1">
    <source>
        <dbReference type="EMBL" id="DAF85042.1"/>
    </source>
</evidence>
<sequence>MAERRMMAKSIIKSDQFLEMPMSSQLLYFHLLLDADDDGFINAPKSVMRVIGAKDDDMRVLQAKGYIIPFDSGVIVIKHWRIHNSLRKDRYNPNPQLENERKQLSINDRKEYELATTWQPLGNHLATNGYHSIGKDSIGKDSIGKDSVYSGCDKSQPTRTHFTPPTLDEVKAYCIERNNNIDADYFIDFQEARGWVLSNGKKMKDWKATIRTWERNNYNRNHVNKNSKDNAINVVKEVMEEYRNEQQRDDSSITIDVTDSVVY</sequence>
<organism evidence="1">
    <name type="scientific">Siphoviridae sp. cttG313</name>
    <dbReference type="NCBI Taxonomy" id="2825704"/>
    <lineage>
        <taxon>Viruses</taxon>
        <taxon>Duplodnaviria</taxon>
        <taxon>Heunggongvirae</taxon>
        <taxon>Uroviricota</taxon>
        <taxon>Caudoviricetes</taxon>
    </lineage>
</organism>